<dbReference type="Pfam" id="PF16927">
    <property type="entry name" value="HisKA_7TM"/>
    <property type="match status" value="1"/>
</dbReference>
<feature type="domain" description="Histidine kinase N-terminal 7TM region" evidence="2">
    <location>
        <begin position="12"/>
        <end position="130"/>
    </location>
</feature>
<feature type="transmembrane region" description="Helical" evidence="1">
    <location>
        <begin position="6"/>
        <end position="22"/>
    </location>
</feature>
<gene>
    <name evidence="3" type="ORF">LEA_19792</name>
</gene>
<keyword evidence="1" id="KW-0472">Membrane</keyword>
<feature type="transmembrane region" description="Helical" evidence="1">
    <location>
        <begin position="138"/>
        <end position="156"/>
    </location>
</feature>
<evidence type="ECO:0000313" key="3">
    <source>
        <dbReference type="EMBL" id="EKC46561.1"/>
    </source>
</evidence>
<keyword evidence="1" id="KW-1133">Transmembrane helix</keyword>
<dbReference type="EMBL" id="AJWY01013597">
    <property type="protein sequence ID" value="EKC46561.1"/>
    <property type="molecule type" value="Genomic_DNA"/>
</dbReference>
<keyword evidence="1" id="KW-0812">Transmembrane</keyword>
<protein>
    <recommendedName>
        <fullName evidence="2">Histidine kinase N-terminal 7TM region domain-containing protein</fullName>
    </recommendedName>
</protein>
<feature type="transmembrane region" description="Helical" evidence="1">
    <location>
        <begin position="67"/>
        <end position="88"/>
    </location>
</feature>
<proteinExistence type="predicted"/>
<feature type="transmembrane region" description="Helical" evidence="1">
    <location>
        <begin position="34"/>
        <end position="55"/>
    </location>
</feature>
<organism evidence="3">
    <name type="scientific">human gut metagenome</name>
    <dbReference type="NCBI Taxonomy" id="408170"/>
    <lineage>
        <taxon>unclassified sequences</taxon>
        <taxon>metagenomes</taxon>
        <taxon>organismal metagenomes</taxon>
    </lineage>
</organism>
<accession>K1SGV7</accession>
<name>K1SGV7_9ZZZZ</name>
<evidence type="ECO:0000259" key="2">
    <source>
        <dbReference type="Pfam" id="PF16927"/>
    </source>
</evidence>
<reference evidence="3" key="1">
    <citation type="journal article" date="2013" name="Environ. Microbiol.">
        <title>Microbiota from the distal guts of lean and obese adolescents exhibit partial functional redundancy besides clear differences in community structure.</title>
        <authorList>
            <person name="Ferrer M."/>
            <person name="Ruiz A."/>
            <person name="Lanza F."/>
            <person name="Haange S.B."/>
            <person name="Oberbach A."/>
            <person name="Till H."/>
            <person name="Bargiela R."/>
            <person name="Campoy C."/>
            <person name="Segura M.T."/>
            <person name="Richter M."/>
            <person name="von Bergen M."/>
            <person name="Seifert J."/>
            <person name="Suarez A."/>
        </authorList>
    </citation>
    <scope>NUCLEOTIDE SEQUENCE</scope>
</reference>
<sequence length="158" mass="18406">MLFSYLRSFIYIGLFAAWGLSVRQRIVQKQVCRFMTVTAVLLIIWMVVRSAKYFIFWQPDAVRYLWYLFYLPMLFVPMLALLIAMSLGKPDEYKFPKGMSVLWIISGVLLLLVLTNDLHQFVFTFPKDAAVWTDKSNGYSVGYFIIVGWQVCVPLPHS</sequence>
<comment type="caution">
    <text evidence="3">The sequence shown here is derived from an EMBL/GenBank/DDBJ whole genome shotgun (WGS) entry which is preliminary data.</text>
</comment>
<dbReference type="AlphaFoldDB" id="K1SGV7"/>
<evidence type="ECO:0000256" key="1">
    <source>
        <dbReference type="SAM" id="Phobius"/>
    </source>
</evidence>
<feature type="transmembrane region" description="Helical" evidence="1">
    <location>
        <begin position="100"/>
        <end position="118"/>
    </location>
</feature>
<dbReference type="InterPro" id="IPR031621">
    <property type="entry name" value="HisKA_7TM"/>
</dbReference>